<protein>
    <recommendedName>
        <fullName evidence="5">Flagellar hook-associated protein 2</fullName>
        <shortName evidence="5">HAP2</shortName>
    </recommendedName>
    <alternativeName>
        <fullName evidence="5">Flagellar cap protein</fullName>
    </alternativeName>
</protein>
<evidence type="ECO:0000256" key="4">
    <source>
        <dbReference type="ARBA" id="ARBA00023143"/>
    </source>
</evidence>
<feature type="domain" description="Flagellar hook-associated protein 2 C-terminal" evidence="7">
    <location>
        <begin position="241"/>
        <end position="418"/>
    </location>
</feature>
<evidence type="ECO:0000259" key="6">
    <source>
        <dbReference type="Pfam" id="PF02465"/>
    </source>
</evidence>
<dbReference type="AlphaFoldDB" id="A0A317MX21"/>
<dbReference type="GO" id="GO:0009424">
    <property type="term" value="C:bacterial-type flagellum hook"/>
    <property type="evidence" value="ECO:0007669"/>
    <property type="project" value="UniProtKB-UniRule"/>
</dbReference>
<keyword evidence="9" id="KW-1185">Reference proteome</keyword>
<comment type="function">
    <text evidence="5">Required for morphogenesis and for the elongation of the flagellar filament by facilitating polymerization of the flagellin monomers at the tip of growing filament. Forms a capping structure, which prevents flagellin subunits (transported through the central channel of the flagellum) from leaking out without polymerization at the distal end.</text>
</comment>
<reference evidence="8 9" key="1">
    <citation type="submission" date="2018-05" db="EMBL/GenBank/DDBJ databases">
        <title>Genomic Encyclopedia of Type Strains, Phase IV (KMG-IV): sequencing the most valuable type-strain genomes for metagenomic binning, comparative biology and taxonomic classification.</title>
        <authorList>
            <person name="Goeker M."/>
        </authorList>
    </citation>
    <scope>NUCLEOTIDE SEQUENCE [LARGE SCALE GENOMIC DNA]</scope>
    <source>
        <strain evidence="8 9">DSM 23606</strain>
    </source>
</reference>
<dbReference type="RefSeq" id="WP_110017795.1">
    <property type="nucleotide sequence ID" value="NZ_QGTJ01000003.1"/>
</dbReference>
<comment type="subcellular location">
    <subcellularLocation>
        <location evidence="5">Secreted</location>
    </subcellularLocation>
    <subcellularLocation>
        <location evidence="5">Bacterial flagellum</location>
    </subcellularLocation>
</comment>
<evidence type="ECO:0000313" key="8">
    <source>
        <dbReference type="EMBL" id="PWV63290.1"/>
    </source>
</evidence>
<comment type="similarity">
    <text evidence="1 5">Belongs to the FliD family.</text>
</comment>
<comment type="caution">
    <text evidence="8">The sequence shown here is derived from an EMBL/GenBank/DDBJ whole genome shotgun (WGS) entry which is preliminary data.</text>
</comment>
<feature type="domain" description="Flagellar hook-associated protein 2 N-terminal" evidence="6">
    <location>
        <begin position="11"/>
        <end position="108"/>
    </location>
</feature>
<dbReference type="Pfam" id="PF02465">
    <property type="entry name" value="FliD_N"/>
    <property type="match status" value="1"/>
</dbReference>
<comment type="subunit">
    <text evidence="2 5">Homopentamer.</text>
</comment>
<organism evidence="8 9">
    <name type="scientific">Plasticicumulans acidivorans</name>
    <dbReference type="NCBI Taxonomy" id="886464"/>
    <lineage>
        <taxon>Bacteria</taxon>
        <taxon>Pseudomonadati</taxon>
        <taxon>Pseudomonadota</taxon>
        <taxon>Gammaproteobacteria</taxon>
        <taxon>Candidatus Competibacteraceae</taxon>
        <taxon>Plasticicumulans</taxon>
    </lineage>
</organism>
<dbReference type="InterPro" id="IPR010809">
    <property type="entry name" value="FliD_C"/>
</dbReference>
<feature type="domain" description="Flagellar hook-associated protein 2 C-terminal" evidence="7">
    <location>
        <begin position="580"/>
        <end position="653"/>
    </location>
</feature>
<proteinExistence type="inferred from homology"/>
<evidence type="ECO:0000256" key="1">
    <source>
        <dbReference type="ARBA" id="ARBA00009764"/>
    </source>
</evidence>
<keyword evidence="3 5" id="KW-0175">Coiled coil</keyword>
<accession>A0A317MX21</accession>
<dbReference type="EMBL" id="QGTJ01000003">
    <property type="protein sequence ID" value="PWV63290.1"/>
    <property type="molecule type" value="Genomic_DNA"/>
</dbReference>
<dbReference type="GO" id="GO:0071973">
    <property type="term" value="P:bacterial-type flagellum-dependent cell motility"/>
    <property type="evidence" value="ECO:0007669"/>
    <property type="project" value="TreeGrafter"/>
</dbReference>
<dbReference type="GO" id="GO:0009421">
    <property type="term" value="C:bacterial-type flagellum filament cap"/>
    <property type="evidence" value="ECO:0007669"/>
    <property type="project" value="InterPro"/>
</dbReference>
<keyword evidence="8" id="KW-0966">Cell projection</keyword>
<dbReference type="InterPro" id="IPR003481">
    <property type="entry name" value="FliD_N"/>
</dbReference>
<dbReference type="PANTHER" id="PTHR30288:SF0">
    <property type="entry name" value="FLAGELLAR HOOK-ASSOCIATED PROTEIN 2"/>
    <property type="match status" value="1"/>
</dbReference>
<sequence>MASISSIGIGSNLDVSSLLTQLMAAERKAPTARLDSASTLNESRISVLGTVKSALADLQTASKTLSRTTTFQTRTASVGNSDALAVTASRLAQPGSYAVKVDQLAQTDKLATASFSNAFESVGSGTLTISFGSYDATGNTFTANADQPTTSITIDSTNNTLAGIRDAINAADAGVTASIVGDASGQRLVIAGDDSGAANAIKIAVADSDGNSTDASGLSQLAWDPTAAAGSGANLSHVVSAQDAKFSVDGLALTSASNVVGSAVTGLTLTLKQTTSSATTVTIERDDNQVVDALGAFVDAYNSVASAIQSASGYDSEQEKGAPLIGDSTILAVSHRLRGLLTSTLASSSNSSYNSLKSVGISLQKDGTLTLDTEALTTALNSNADAVAGLFLAAGTATDSRVNVALSTSETKAGTYAVNVSAEASRGLMTGSALGSSAPFTIDSSNDSLTLSVDGVSSNAITLTQGSYASGADLAAQLQTRINGDAKFKASGVGVSVSWDNDHLVITSNRYGSASKVTAASGTAASAFGLSGASSTTGTDIAGSIGGVAATGSGRALIGTGDAAGLRLDISGSGTGDRGSVTFTRGFGDLFSSLLDDMLASDGAIQLKSDALSAEGTRIEDQRTALEDRMTTLEERYRKQFERLDVVMAQLQATSNYLTQQLDAWTSSSSSSS</sequence>
<dbReference type="InterPro" id="IPR040026">
    <property type="entry name" value="FliD"/>
</dbReference>
<dbReference type="Pfam" id="PF07195">
    <property type="entry name" value="FliD_C"/>
    <property type="match status" value="2"/>
</dbReference>
<evidence type="ECO:0000256" key="5">
    <source>
        <dbReference type="RuleBase" id="RU362066"/>
    </source>
</evidence>
<gene>
    <name evidence="8" type="ORF">C7443_103215</name>
</gene>
<evidence type="ECO:0000256" key="3">
    <source>
        <dbReference type="ARBA" id="ARBA00023054"/>
    </source>
</evidence>
<name>A0A317MX21_9GAMM</name>
<keyword evidence="8" id="KW-0969">Cilium</keyword>
<dbReference type="GO" id="GO:0007155">
    <property type="term" value="P:cell adhesion"/>
    <property type="evidence" value="ECO:0007669"/>
    <property type="project" value="InterPro"/>
</dbReference>
<dbReference type="OrthoDB" id="9810816at2"/>
<evidence type="ECO:0000313" key="9">
    <source>
        <dbReference type="Proteomes" id="UP000246569"/>
    </source>
</evidence>
<evidence type="ECO:0000259" key="7">
    <source>
        <dbReference type="Pfam" id="PF07195"/>
    </source>
</evidence>
<keyword evidence="4 5" id="KW-0975">Bacterial flagellum</keyword>
<evidence type="ECO:0000256" key="2">
    <source>
        <dbReference type="ARBA" id="ARBA00011255"/>
    </source>
</evidence>
<keyword evidence="5" id="KW-0964">Secreted</keyword>
<keyword evidence="8" id="KW-0282">Flagellum</keyword>
<dbReference type="Proteomes" id="UP000246569">
    <property type="component" value="Unassembled WGS sequence"/>
</dbReference>
<dbReference type="PANTHER" id="PTHR30288">
    <property type="entry name" value="FLAGELLAR CAP/ASSEMBLY PROTEIN FLID"/>
    <property type="match status" value="1"/>
</dbReference>
<feature type="coiled-coil region" evidence="5">
    <location>
        <begin position="616"/>
        <end position="643"/>
    </location>
</feature>
<dbReference type="GO" id="GO:0005576">
    <property type="term" value="C:extracellular region"/>
    <property type="evidence" value="ECO:0007669"/>
    <property type="project" value="UniProtKB-SubCell"/>
</dbReference>